<protein>
    <submittedName>
        <fullName evidence="2">Uncharacterized protein</fullName>
    </submittedName>
</protein>
<reference evidence="3" key="1">
    <citation type="submission" date="2016-10" db="EMBL/GenBank/DDBJ databases">
        <authorList>
            <person name="Varghese N."/>
            <person name="Submissions S."/>
        </authorList>
    </citation>
    <scope>NUCLEOTIDE SEQUENCE [LARGE SCALE GENOMIC DNA]</scope>
    <source>
        <strain evidence="3">CGMCC 1.6474</strain>
    </source>
</reference>
<dbReference type="AlphaFoldDB" id="A0A1I3Z278"/>
<name>A0A1I3Z278_9HYPH</name>
<dbReference type="STRING" id="414703.SAMN04488125_101469"/>
<keyword evidence="3" id="KW-1185">Reference proteome</keyword>
<accession>A0A1I3Z278</accession>
<dbReference type="RefSeq" id="WP_165616373.1">
    <property type="nucleotide sequence ID" value="NZ_FOSV01000001.1"/>
</dbReference>
<organism evidence="2 3">
    <name type="scientific">Methylorubrum salsuginis</name>
    <dbReference type="NCBI Taxonomy" id="414703"/>
    <lineage>
        <taxon>Bacteria</taxon>
        <taxon>Pseudomonadati</taxon>
        <taxon>Pseudomonadota</taxon>
        <taxon>Alphaproteobacteria</taxon>
        <taxon>Hyphomicrobiales</taxon>
        <taxon>Methylobacteriaceae</taxon>
        <taxon>Methylorubrum</taxon>
    </lineage>
</organism>
<dbReference type="Proteomes" id="UP000198804">
    <property type="component" value="Unassembled WGS sequence"/>
</dbReference>
<evidence type="ECO:0000313" key="3">
    <source>
        <dbReference type="Proteomes" id="UP000198804"/>
    </source>
</evidence>
<proteinExistence type="predicted"/>
<gene>
    <name evidence="2" type="ORF">SAMN04488125_101469</name>
</gene>
<evidence type="ECO:0000256" key="1">
    <source>
        <dbReference type="SAM" id="MobiDB-lite"/>
    </source>
</evidence>
<evidence type="ECO:0000313" key="2">
    <source>
        <dbReference type="EMBL" id="SFK38155.1"/>
    </source>
</evidence>
<feature type="region of interest" description="Disordered" evidence="1">
    <location>
        <begin position="24"/>
        <end position="48"/>
    </location>
</feature>
<dbReference type="EMBL" id="FOSV01000001">
    <property type="protein sequence ID" value="SFK38155.1"/>
    <property type="molecule type" value="Genomic_DNA"/>
</dbReference>
<sequence length="48" mass="5132">MASKVLLVLTVLVLLIDGHAPRMREVRNPDSEGGGRPAFSLKRTDGSA</sequence>